<keyword evidence="5 6" id="KW-0067">ATP-binding</keyword>
<organism evidence="9 10">
    <name type="scientific">Sphagnum jensenii</name>
    <dbReference type="NCBI Taxonomy" id="128206"/>
    <lineage>
        <taxon>Eukaryota</taxon>
        <taxon>Viridiplantae</taxon>
        <taxon>Streptophyta</taxon>
        <taxon>Embryophyta</taxon>
        <taxon>Bryophyta</taxon>
        <taxon>Sphagnophytina</taxon>
        <taxon>Sphagnopsida</taxon>
        <taxon>Sphagnales</taxon>
        <taxon>Sphagnaceae</taxon>
        <taxon>Sphagnum</taxon>
    </lineage>
</organism>
<reference evidence="9" key="1">
    <citation type="submission" date="2024-02" db="EMBL/GenBank/DDBJ databases">
        <authorList>
            <consortium name="ELIXIR-Norway"/>
            <consortium name="Elixir Norway"/>
        </authorList>
    </citation>
    <scope>NUCLEOTIDE SEQUENCE</scope>
</reference>
<dbReference type="PROSITE" id="PS00107">
    <property type="entry name" value="PROTEIN_KINASE_ATP"/>
    <property type="match status" value="1"/>
</dbReference>
<keyword evidence="7" id="KW-0732">Signal</keyword>
<keyword evidence="4" id="KW-0418">Kinase</keyword>
<dbReference type="InterPro" id="IPR000719">
    <property type="entry name" value="Prot_kinase_dom"/>
</dbReference>
<evidence type="ECO:0000313" key="9">
    <source>
        <dbReference type="EMBL" id="CAK9256661.1"/>
    </source>
</evidence>
<dbReference type="PROSITE" id="PS00108">
    <property type="entry name" value="PROTEIN_KINASE_ST"/>
    <property type="match status" value="1"/>
</dbReference>
<dbReference type="Gene3D" id="3.30.200.20">
    <property type="entry name" value="Phosphorylase Kinase, domain 1"/>
    <property type="match status" value="1"/>
</dbReference>
<dbReference type="Pfam" id="PF07714">
    <property type="entry name" value="PK_Tyr_Ser-Thr"/>
    <property type="match status" value="1"/>
</dbReference>
<evidence type="ECO:0000256" key="6">
    <source>
        <dbReference type="PROSITE-ProRule" id="PRU10141"/>
    </source>
</evidence>
<evidence type="ECO:0000259" key="8">
    <source>
        <dbReference type="PROSITE" id="PS50011"/>
    </source>
</evidence>
<dbReference type="EMBL" id="OZ020105">
    <property type="protein sequence ID" value="CAK9256661.1"/>
    <property type="molecule type" value="Genomic_DNA"/>
</dbReference>
<feature type="chain" id="PRO_5045745308" description="Protein kinase domain-containing protein" evidence="7">
    <location>
        <begin position="18"/>
        <end position="611"/>
    </location>
</feature>
<evidence type="ECO:0000256" key="3">
    <source>
        <dbReference type="ARBA" id="ARBA00022741"/>
    </source>
</evidence>
<name>A0ABP0VS35_9BRYO</name>
<feature type="domain" description="Protein kinase" evidence="8">
    <location>
        <begin position="309"/>
        <end position="581"/>
    </location>
</feature>
<keyword evidence="3 6" id="KW-0547">Nucleotide-binding</keyword>
<dbReference type="PANTHER" id="PTHR44329">
    <property type="entry name" value="SERINE/THREONINE-PROTEIN KINASE TNNI3K-RELATED"/>
    <property type="match status" value="1"/>
</dbReference>
<dbReference type="SMART" id="SM00220">
    <property type="entry name" value="S_TKc"/>
    <property type="match status" value="1"/>
</dbReference>
<dbReference type="PANTHER" id="PTHR44329:SF260">
    <property type="entry name" value="PROTEIN KINASE DOMAIN-CONTAINING PROTEIN"/>
    <property type="match status" value="1"/>
</dbReference>
<sequence>MTSWFRWVGSVLTACCGSEIISTWEISNSGIISTSRIVSTSEISSSEIISTSEISTSRIVSTSEISSSEIISTSEISTSRIVSTSEISSSEIISTSRIVSTSEISSSEIISTSEFSSSQILFEDCQEVARKLGLQCEHVKFNKSLCKLLATTYSSSLHNFLPLSGPVCEKVVAELRRVMLCGETLVEQCKDENWWRSVINSADSASMGKRVLLHLNEFRLYIKILRLVAKSAVPPDGILIGLDILDLLTPDVNDASQRDIESLRSAVESYKTTSYPQGDVTKLAEYVLEKMRPTNSDHGHLHSIEYDDVKLGDFLGKGAFGAVFKCEYLGEKAAAKVFTASKPTQVDIVQREAKLQARLQHPNVVQFIGYAAKESQHMIVSELMSNDLRSYLDETVHEGQTRPPLSLLLAVDIMLQIAEPMKYLHEKGMMHRDLKANNILINVVESEELCISPSVQVKLTDFGFSKLNLVNSRFTSPQTGGTLWRAPEVFKDKQNIEKYTKAADVYSYAMVFYEVLTRKMPWCDAEGNPTVRMSDLLARIRRGERPGLPQDCPAHLSALISKCWATRAADRPKFPEICKFLWQCKGQILTCSYRDPSPQNSTPQKHTNDRG</sequence>
<dbReference type="InterPro" id="IPR011009">
    <property type="entry name" value="Kinase-like_dom_sf"/>
</dbReference>
<evidence type="ECO:0000256" key="1">
    <source>
        <dbReference type="ARBA" id="ARBA00022527"/>
    </source>
</evidence>
<evidence type="ECO:0000256" key="5">
    <source>
        <dbReference type="ARBA" id="ARBA00022840"/>
    </source>
</evidence>
<dbReference type="SUPFAM" id="SSF56112">
    <property type="entry name" value="Protein kinase-like (PK-like)"/>
    <property type="match status" value="1"/>
</dbReference>
<keyword evidence="10" id="KW-1185">Reference proteome</keyword>
<gene>
    <name evidence="9" type="ORF">CSSPJE1EN1_LOCUS2139</name>
</gene>
<protein>
    <recommendedName>
        <fullName evidence="8">Protein kinase domain-containing protein</fullName>
    </recommendedName>
</protein>
<dbReference type="InterPro" id="IPR008271">
    <property type="entry name" value="Ser/Thr_kinase_AS"/>
</dbReference>
<evidence type="ECO:0000256" key="4">
    <source>
        <dbReference type="ARBA" id="ARBA00022777"/>
    </source>
</evidence>
<accession>A0ABP0VS35</accession>
<feature type="binding site" evidence="6">
    <location>
        <position position="336"/>
    </location>
    <ligand>
        <name>ATP</name>
        <dbReference type="ChEBI" id="CHEBI:30616"/>
    </ligand>
</feature>
<keyword evidence="1" id="KW-0723">Serine/threonine-protein kinase</keyword>
<dbReference type="InterPro" id="IPR001245">
    <property type="entry name" value="Ser-Thr/Tyr_kinase_cat_dom"/>
</dbReference>
<dbReference type="Gene3D" id="1.10.510.10">
    <property type="entry name" value="Transferase(Phosphotransferase) domain 1"/>
    <property type="match status" value="1"/>
</dbReference>
<dbReference type="InterPro" id="IPR051681">
    <property type="entry name" value="Ser/Thr_Kinases-Pseudokinases"/>
</dbReference>
<keyword evidence="2" id="KW-0808">Transferase</keyword>
<evidence type="ECO:0000256" key="2">
    <source>
        <dbReference type="ARBA" id="ARBA00022679"/>
    </source>
</evidence>
<dbReference type="PROSITE" id="PS50011">
    <property type="entry name" value="PROTEIN_KINASE_DOM"/>
    <property type="match status" value="1"/>
</dbReference>
<evidence type="ECO:0000256" key="7">
    <source>
        <dbReference type="SAM" id="SignalP"/>
    </source>
</evidence>
<dbReference type="InterPro" id="IPR017441">
    <property type="entry name" value="Protein_kinase_ATP_BS"/>
</dbReference>
<dbReference type="Proteomes" id="UP001497444">
    <property type="component" value="Chromosome 10"/>
</dbReference>
<proteinExistence type="predicted"/>
<evidence type="ECO:0000313" key="10">
    <source>
        <dbReference type="Proteomes" id="UP001497444"/>
    </source>
</evidence>
<feature type="signal peptide" evidence="7">
    <location>
        <begin position="1"/>
        <end position="17"/>
    </location>
</feature>